<dbReference type="Pfam" id="PF22613">
    <property type="entry name" value="Transketolase_C_1"/>
    <property type="match status" value="1"/>
</dbReference>
<dbReference type="InterPro" id="IPR005478">
    <property type="entry name" value="Transketolase_bac-like"/>
</dbReference>
<proteinExistence type="inferred from homology"/>
<dbReference type="Proteomes" id="UP001238088">
    <property type="component" value="Unassembled WGS sequence"/>
</dbReference>
<dbReference type="EC" id="2.2.1.1" evidence="3 10"/>
<comment type="caution">
    <text evidence="13">The sequence shown here is derived from an EMBL/GenBank/DDBJ whole genome shotgun (WGS) entry which is preliminary data.</text>
</comment>
<evidence type="ECO:0000256" key="9">
    <source>
        <dbReference type="ARBA" id="ARBA00049473"/>
    </source>
</evidence>
<accession>A0ABU0AQ07</accession>
<comment type="cofactor">
    <cofactor evidence="11">
        <name>Mg(2+)</name>
        <dbReference type="ChEBI" id="CHEBI:18420"/>
    </cofactor>
    <cofactor evidence="11">
        <name>Ca(2+)</name>
        <dbReference type="ChEBI" id="CHEBI:29108"/>
    </cofactor>
    <cofactor evidence="11">
        <name>Mn(2+)</name>
        <dbReference type="ChEBI" id="CHEBI:29035"/>
    </cofactor>
    <cofactor evidence="11">
        <name>Co(2+)</name>
        <dbReference type="ChEBI" id="CHEBI:48828"/>
    </cofactor>
    <text evidence="11">Binds 1 Mg(2+) ion per subunit. Can also utilize other divalent metal cations, such as Ca(2+), Mn(2+) and Co(2+).</text>
</comment>
<dbReference type="InterPro" id="IPR005474">
    <property type="entry name" value="Transketolase_N"/>
</dbReference>
<dbReference type="RefSeq" id="WP_307479201.1">
    <property type="nucleotide sequence ID" value="NZ_JAUSUB010000036.1"/>
</dbReference>
<dbReference type="InterPro" id="IPR029061">
    <property type="entry name" value="THDP-binding"/>
</dbReference>
<dbReference type="SMART" id="SM00861">
    <property type="entry name" value="Transket_pyr"/>
    <property type="match status" value="1"/>
</dbReference>
<dbReference type="PANTHER" id="PTHR43522">
    <property type="entry name" value="TRANSKETOLASE"/>
    <property type="match status" value="1"/>
</dbReference>
<dbReference type="Pfam" id="PF02779">
    <property type="entry name" value="Transket_pyr"/>
    <property type="match status" value="1"/>
</dbReference>
<keyword evidence="11" id="KW-0106">Calcium</keyword>
<dbReference type="SUPFAM" id="SSF52922">
    <property type="entry name" value="TK C-terminal domain-like"/>
    <property type="match status" value="1"/>
</dbReference>
<dbReference type="InterPro" id="IPR055152">
    <property type="entry name" value="Transketolase-like_C_2"/>
</dbReference>
<dbReference type="PROSITE" id="PS00802">
    <property type="entry name" value="TRANSKETOLASE_2"/>
    <property type="match status" value="1"/>
</dbReference>
<reference evidence="13 14" key="1">
    <citation type="submission" date="2023-07" db="EMBL/GenBank/DDBJ databases">
        <title>Genomic Encyclopedia of Type Strains, Phase IV (KMG-IV): sequencing the most valuable type-strain genomes for metagenomic binning, comparative biology and taxonomic classification.</title>
        <authorList>
            <person name="Goeker M."/>
        </authorList>
    </citation>
    <scope>NUCLEOTIDE SEQUENCE [LARGE SCALE GENOMIC DNA]</scope>
    <source>
        <strain evidence="13 14">DSM 23494</strain>
    </source>
</reference>
<gene>
    <name evidence="13" type="ORF">J2S17_005210</name>
</gene>
<dbReference type="CDD" id="cd02012">
    <property type="entry name" value="TPP_TK"/>
    <property type="match status" value="1"/>
</dbReference>
<keyword evidence="14" id="KW-1185">Reference proteome</keyword>
<dbReference type="PANTHER" id="PTHR43522:SF2">
    <property type="entry name" value="TRANSKETOLASE 1-RELATED"/>
    <property type="match status" value="1"/>
</dbReference>
<dbReference type="CDD" id="cd07033">
    <property type="entry name" value="TPP_PYR_DXS_TK_like"/>
    <property type="match status" value="1"/>
</dbReference>
<keyword evidence="8 11" id="KW-0786">Thiamine pyrophosphate</keyword>
<comment type="cofactor">
    <cofactor evidence="11">
        <name>thiamine diphosphate</name>
        <dbReference type="ChEBI" id="CHEBI:58937"/>
    </cofactor>
    <text evidence="11">Binds 1 thiamine pyrophosphate per subunit.</text>
</comment>
<evidence type="ECO:0000313" key="14">
    <source>
        <dbReference type="Proteomes" id="UP001238088"/>
    </source>
</evidence>
<evidence type="ECO:0000256" key="7">
    <source>
        <dbReference type="ARBA" id="ARBA00022842"/>
    </source>
</evidence>
<evidence type="ECO:0000256" key="11">
    <source>
        <dbReference type="RuleBase" id="RU004996"/>
    </source>
</evidence>
<keyword evidence="6 11" id="KW-0479">Metal-binding</keyword>
<dbReference type="GO" id="GO:0004802">
    <property type="term" value="F:transketolase activity"/>
    <property type="evidence" value="ECO:0007669"/>
    <property type="project" value="UniProtKB-EC"/>
</dbReference>
<dbReference type="InterPro" id="IPR049557">
    <property type="entry name" value="Transketolase_CS"/>
</dbReference>
<feature type="domain" description="Transketolase-like pyrimidine-binding" evidence="12">
    <location>
        <begin position="355"/>
        <end position="526"/>
    </location>
</feature>
<evidence type="ECO:0000313" key="13">
    <source>
        <dbReference type="EMBL" id="MDQ0273278.1"/>
    </source>
</evidence>
<keyword evidence="7 11" id="KW-0460">Magnesium</keyword>
<comment type="function">
    <text evidence="11">Catalyzes the transfer of a two-carbon ketol group from a ketose donor to an aldose acceptor, via a covalent intermediate with the cofactor thiamine pyrophosphate.</text>
</comment>
<dbReference type="EMBL" id="JAUSUB010000036">
    <property type="protein sequence ID" value="MDQ0273278.1"/>
    <property type="molecule type" value="Genomic_DNA"/>
</dbReference>
<dbReference type="PROSITE" id="PS00801">
    <property type="entry name" value="TRANSKETOLASE_1"/>
    <property type="match status" value="1"/>
</dbReference>
<evidence type="ECO:0000256" key="4">
    <source>
        <dbReference type="ARBA" id="ARBA00016662"/>
    </source>
</evidence>
<dbReference type="SUPFAM" id="SSF52518">
    <property type="entry name" value="Thiamin diphosphate-binding fold (THDP-binding)"/>
    <property type="match status" value="2"/>
</dbReference>
<evidence type="ECO:0000256" key="6">
    <source>
        <dbReference type="ARBA" id="ARBA00022723"/>
    </source>
</evidence>
<dbReference type="Gene3D" id="3.40.50.970">
    <property type="match status" value="2"/>
</dbReference>
<dbReference type="InterPro" id="IPR033247">
    <property type="entry name" value="Transketolase_fam"/>
</dbReference>
<protein>
    <recommendedName>
        <fullName evidence="4 10">Transketolase</fullName>
        <ecNumber evidence="3 10">2.2.1.1</ecNumber>
    </recommendedName>
</protein>
<evidence type="ECO:0000256" key="3">
    <source>
        <dbReference type="ARBA" id="ARBA00013152"/>
    </source>
</evidence>
<comment type="similarity">
    <text evidence="1 11">Belongs to the transketolase family.</text>
</comment>
<evidence type="ECO:0000256" key="1">
    <source>
        <dbReference type="ARBA" id="ARBA00007131"/>
    </source>
</evidence>
<keyword evidence="5 11" id="KW-0808">Transferase</keyword>
<evidence type="ECO:0000256" key="8">
    <source>
        <dbReference type="ARBA" id="ARBA00023052"/>
    </source>
</evidence>
<evidence type="ECO:0000256" key="2">
    <source>
        <dbReference type="ARBA" id="ARBA00011738"/>
    </source>
</evidence>
<organism evidence="13 14">
    <name type="scientific">Cytobacillus purgationiresistens</name>
    <dbReference type="NCBI Taxonomy" id="863449"/>
    <lineage>
        <taxon>Bacteria</taxon>
        <taxon>Bacillati</taxon>
        <taxon>Bacillota</taxon>
        <taxon>Bacilli</taxon>
        <taxon>Bacillales</taxon>
        <taxon>Bacillaceae</taxon>
        <taxon>Cytobacillus</taxon>
    </lineage>
</organism>
<dbReference type="InterPro" id="IPR005475">
    <property type="entry name" value="Transketolase-like_Pyr-bd"/>
</dbReference>
<sequence length="668" mass="73170">MFNQTDALSINSIRTLSMDAIEKANSGHPGMPMGAAPMAYTLWTKYMNHNPKNPTWFNRDRFVLSAGHGSMLLYSLLHLSGYDVTMDDIKQFRQWGSRTPGHPEYGHTAGVDATTGPLGQGIAMAVGMAMAERHLAAVYNKEDLNVVDHYTYSICGDGDLMEGVSAEAASLAGHLKLGKLVVLYDSNDISLDGDLDRSFSESVEQRFKSYGWQYIRVEDGNNLDEIAAAIEQSRKDENHPTLIEVKTVIGYGSPNKSGKSASHGSPLGSDELKLTKAEYKWTFEEDFHVPEEVYDQFKKEVAEHGQTKEAEWQQLFSQYKAQYPELGIQLEQAIQGELPQGWEQEIPVYEEGKSLATRASSGEVLNSIAKNLPTFFGGSADLAGSNKTMIKGTSDFIPESFDGRNIWFGVREFAMGAALNGMALHGGLKVFGGTFFVFSDYLRPAIRLAALMKLPVTYVFTHDSIAVGEDGPTHEPVEQLAALRAMPHLSVIRPADGNETAAAWKVAIESTDQPTALVLTRQDIATIEGTDRLAYDGVSKGAYVISPVEKDKADVLLLATGSEVELVIKAQKALLKEGIHASVISMPDWSRFEKQTQEYKNSVLPKAVTKRLAVEMGSSFGWHRYTGTEGDVLAIDQFGASAPGNKVIEEYGFTVDNVVAKVKALLEV</sequence>
<comment type="catalytic activity">
    <reaction evidence="9 11">
        <text>D-sedoheptulose 7-phosphate + D-glyceraldehyde 3-phosphate = aldehydo-D-ribose 5-phosphate + D-xylulose 5-phosphate</text>
        <dbReference type="Rhea" id="RHEA:10508"/>
        <dbReference type="ChEBI" id="CHEBI:57483"/>
        <dbReference type="ChEBI" id="CHEBI:57737"/>
        <dbReference type="ChEBI" id="CHEBI:58273"/>
        <dbReference type="ChEBI" id="CHEBI:59776"/>
        <dbReference type="EC" id="2.2.1.1"/>
    </reaction>
</comment>
<comment type="subunit">
    <text evidence="2 11">Homodimer.</text>
</comment>
<dbReference type="NCBIfam" id="TIGR00232">
    <property type="entry name" value="tktlase_bact"/>
    <property type="match status" value="1"/>
</dbReference>
<dbReference type="Pfam" id="PF00456">
    <property type="entry name" value="Transketolase_N"/>
    <property type="match status" value="1"/>
</dbReference>
<evidence type="ECO:0000259" key="12">
    <source>
        <dbReference type="SMART" id="SM00861"/>
    </source>
</evidence>
<dbReference type="Gene3D" id="3.40.50.920">
    <property type="match status" value="1"/>
</dbReference>
<evidence type="ECO:0000256" key="10">
    <source>
        <dbReference type="NCBIfam" id="TIGR00232"/>
    </source>
</evidence>
<dbReference type="InterPro" id="IPR020826">
    <property type="entry name" value="Transketolase_BS"/>
</dbReference>
<dbReference type="InterPro" id="IPR009014">
    <property type="entry name" value="Transketo_C/PFOR_II"/>
</dbReference>
<evidence type="ECO:0000256" key="5">
    <source>
        <dbReference type="ARBA" id="ARBA00022679"/>
    </source>
</evidence>
<name>A0ABU0AQ07_9BACI</name>